<proteinExistence type="predicted"/>
<keyword evidence="1" id="KW-0812">Transmembrane</keyword>
<keyword evidence="1" id="KW-1133">Transmembrane helix</keyword>
<comment type="caution">
    <text evidence="2">The sequence shown here is derived from an EMBL/GenBank/DDBJ whole genome shotgun (WGS) entry which is preliminary data.</text>
</comment>
<feature type="transmembrane region" description="Helical" evidence="1">
    <location>
        <begin position="153"/>
        <end position="172"/>
    </location>
</feature>
<evidence type="ECO:0000313" key="2">
    <source>
        <dbReference type="EMBL" id="KAA1380490.1"/>
    </source>
</evidence>
<keyword evidence="3" id="KW-1185">Reference proteome</keyword>
<keyword evidence="1" id="KW-0472">Membrane</keyword>
<evidence type="ECO:0000313" key="3">
    <source>
        <dbReference type="Proteomes" id="UP001515100"/>
    </source>
</evidence>
<accession>A0A641AQW9</accession>
<gene>
    <name evidence="2" type="ORF">ESP62_004745</name>
</gene>
<dbReference type="RefSeq" id="WP_129181003.1">
    <property type="nucleotide sequence ID" value="NZ_JAGIOG010000001.1"/>
</dbReference>
<dbReference type="EMBL" id="SDPP02000001">
    <property type="protein sequence ID" value="KAA1380490.1"/>
    <property type="molecule type" value="Genomic_DNA"/>
</dbReference>
<protein>
    <recommendedName>
        <fullName evidence="4">Histidine kinase/HSP90-like ATPase domain-containing protein</fullName>
    </recommendedName>
</protein>
<dbReference type="Gene3D" id="3.30.565.10">
    <property type="entry name" value="Histidine kinase-like ATPase, C-terminal domain"/>
    <property type="match status" value="1"/>
</dbReference>
<dbReference type="OrthoDB" id="3473644at2"/>
<dbReference type="Proteomes" id="UP001515100">
    <property type="component" value="Unassembled WGS sequence"/>
</dbReference>
<evidence type="ECO:0000256" key="1">
    <source>
        <dbReference type="SAM" id="Phobius"/>
    </source>
</evidence>
<name>A0A641AQW9_9ACTN</name>
<feature type="transmembrane region" description="Helical" evidence="1">
    <location>
        <begin position="102"/>
        <end position="119"/>
    </location>
</feature>
<organism evidence="2 3">
    <name type="scientific">Aeromicrobium fastidiosum</name>
    <dbReference type="NCBI Taxonomy" id="52699"/>
    <lineage>
        <taxon>Bacteria</taxon>
        <taxon>Bacillati</taxon>
        <taxon>Actinomycetota</taxon>
        <taxon>Actinomycetes</taxon>
        <taxon>Propionibacteriales</taxon>
        <taxon>Nocardioidaceae</taxon>
        <taxon>Aeromicrobium</taxon>
    </lineage>
</organism>
<evidence type="ECO:0008006" key="4">
    <source>
        <dbReference type="Google" id="ProtNLM"/>
    </source>
</evidence>
<reference evidence="2" key="1">
    <citation type="submission" date="2019-09" db="EMBL/GenBank/DDBJ databases">
        <authorList>
            <person name="Li J."/>
        </authorList>
    </citation>
    <scope>NUCLEOTIDE SEQUENCE [LARGE SCALE GENOMIC DNA]</scope>
    <source>
        <strain evidence="2">NRBC 14897</strain>
    </source>
</reference>
<feature type="transmembrane region" description="Helical" evidence="1">
    <location>
        <begin position="184"/>
        <end position="202"/>
    </location>
</feature>
<dbReference type="SUPFAM" id="SSF55874">
    <property type="entry name" value="ATPase domain of HSP90 chaperone/DNA topoisomerase II/histidine kinase"/>
    <property type="match status" value="1"/>
</dbReference>
<dbReference type="AlphaFoldDB" id="A0A641AQW9"/>
<feature type="transmembrane region" description="Helical" evidence="1">
    <location>
        <begin position="125"/>
        <end position="146"/>
    </location>
</feature>
<sequence>MALDQQAGASRHPVRAAIESWRVGSGAVPTTRAGAEIAVMITIVGWRVGTLAQVVPAIGRGTGDSPRPALYVVVVSVVLIESAALCWFAIRTRGFRSQRWAAIDVTIAGAALLLEPLYVAQGDLIGTWSAWAPGLAINAAVVAALGVRRRREVAFGALVLAACYLAVSLPAVETGTQGTTVRSNALSYVVFAVMARAMGGFVRRFGAAADDARAEAVEAARVAELERHRRMLHDQAGLMHLLSDPAIDPALAAPLRQRARAESNRLRTFLDVDPGTTTSEVASPRLVDVVGAAAAEFDDLPIDLMLDLGAEVILPERVVEPVRSAVATLLANVRIHAGGVASVVIHTGTTAAGDHWEVSVRDDGCGFDPRETPPGYGLSHVVEQGLSEVEVESTVTSAPGHGTVALLRGAL</sequence>
<dbReference type="InterPro" id="IPR036890">
    <property type="entry name" value="HATPase_C_sf"/>
</dbReference>
<feature type="transmembrane region" description="Helical" evidence="1">
    <location>
        <begin position="69"/>
        <end position="90"/>
    </location>
</feature>